<evidence type="ECO:0000256" key="2">
    <source>
        <dbReference type="ARBA" id="ARBA00022803"/>
    </source>
</evidence>
<evidence type="ECO:0000256" key="1">
    <source>
        <dbReference type="ARBA" id="ARBA00022737"/>
    </source>
</evidence>
<dbReference type="InterPro" id="IPR051685">
    <property type="entry name" value="Ycf3/AcsC/BcsC/TPR_MFPF"/>
</dbReference>
<evidence type="ECO:0000256" key="3">
    <source>
        <dbReference type="PROSITE-ProRule" id="PRU00339"/>
    </source>
</evidence>
<feature type="repeat" description="TPR" evidence="3">
    <location>
        <begin position="146"/>
        <end position="179"/>
    </location>
</feature>
<keyword evidence="2 3" id="KW-0802">TPR repeat</keyword>
<evidence type="ECO:0000313" key="5">
    <source>
        <dbReference type="Proteomes" id="UP000034290"/>
    </source>
</evidence>
<dbReference type="InterPro" id="IPR019734">
    <property type="entry name" value="TPR_rpt"/>
</dbReference>
<gene>
    <name evidence="4" type="ORF">UY81_C0001G0002</name>
</gene>
<evidence type="ECO:0000313" key="4">
    <source>
        <dbReference type="EMBL" id="KKW37186.1"/>
    </source>
</evidence>
<dbReference type="InterPro" id="IPR011990">
    <property type="entry name" value="TPR-like_helical_dom_sf"/>
</dbReference>
<dbReference type="PANTHER" id="PTHR44943:SF4">
    <property type="entry name" value="TPR REPEAT-CONTAINING PROTEIN MJ0798"/>
    <property type="match status" value="1"/>
</dbReference>
<proteinExistence type="predicted"/>
<dbReference type="EMBL" id="LCRM01000001">
    <property type="protein sequence ID" value="KKW37186.1"/>
    <property type="molecule type" value="Genomic_DNA"/>
</dbReference>
<dbReference type="PROSITE" id="PS50005">
    <property type="entry name" value="TPR"/>
    <property type="match status" value="2"/>
</dbReference>
<keyword evidence="1" id="KW-0677">Repeat</keyword>
<dbReference type="Proteomes" id="UP000034290">
    <property type="component" value="Unassembled WGS sequence"/>
</dbReference>
<dbReference type="Gene3D" id="1.25.40.10">
    <property type="entry name" value="Tetratricopeptide repeat domain"/>
    <property type="match status" value="2"/>
</dbReference>
<dbReference type="SUPFAM" id="SSF48452">
    <property type="entry name" value="TPR-like"/>
    <property type="match status" value="1"/>
</dbReference>
<feature type="repeat" description="TPR" evidence="3">
    <location>
        <begin position="180"/>
        <end position="213"/>
    </location>
</feature>
<accession>A0A0G1Y1U3</accession>
<sequence length="261" mass="30220">MTILFLLLALVLFIAFVVLVVIVSRHFPELRILNVKTDARVQSQKKKEDLILGRLARGSGVSVKLGKALKTTGEELRRVGRRSIHRLRDLEVHYQELKRKGDQTGNLSQDELLKVFEEATELVREEDWAQAEKKYIEVISLNPKEVKAYEYLGRLYIKMKQFDQADQCLRFATKLRPNDASVRASLGELYMIEEQWTRALEELGRAIAKRPGNPKYLDRYIETALALKDVEKVKIALRQLQESNPDNQKIEEFEERLAELA</sequence>
<dbReference type="PANTHER" id="PTHR44943">
    <property type="entry name" value="CELLULOSE SYNTHASE OPERON PROTEIN C"/>
    <property type="match status" value="1"/>
</dbReference>
<dbReference type="SMART" id="SM00028">
    <property type="entry name" value="TPR"/>
    <property type="match status" value="3"/>
</dbReference>
<dbReference type="AlphaFoldDB" id="A0A0G1Y1U3"/>
<dbReference type="Pfam" id="PF14559">
    <property type="entry name" value="TPR_19"/>
    <property type="match status" value="1"/>
</dbReference>
<reference evidence="4 5" key="1">
    <citation type="journal article" date="2015" name="Nature">
        <title>rRNA introns, odd ribosomes, and small enigmatic genomes across a large radiation of phyla.</title>
        <authorList>
            <person name="Brown C.T."/>
            <person name="Hug L.A."/>
            <person name="Thomas B.C."/>
            <person name="Sharon I."/>
            <person name="Castelle C.J."/>
            <person name="Singh A."/>
            <person name="Wilkins M.J."/>
            <person name="Williams K.H."/>
            <person name="Banfield J.F."/>
        </authorList>
    </citation>
    <scope>NUCLEOTIDE SEQUENCE [LARGE SCALE GENOMIC DNA]</scope>
</reference>
<protein>
    <submittedName>
        <fullName evidence="4">Tetratricopeptide TPR_1 repeat-containing protein</fullName>
    </submittedName>
</protein>
<name>A0A0G1Y1U3_9BACT</name>
<comment type="caution">
    <text evidence="4">The sequence shown here is derived from an EMBL/GenBank/DDBJ whole genome shotgun (WGS) entry which is preliminary data.</text>
</comment>
<organism evidence="4 5">
    <name type="scientific">Candidatus Giovannonibacteria bacterium GW2011_GWA2_53_7</name>
    <dbReference type="NCBI Taxonomy" id="1618650"/>
    <lineage>
        <taxon>Bacteria</taxon>
        <taxon>Candidatus Giovannoniibacteriota</taxon>
    </lineage>
</organism>